<dbReference type="InterPro" id="IPR028082">
    <property type="entry name" value="Peripla_BP_I"/>
</dbReference>
<dbReference type="EMBL" id="UINC01018517">
    <property type="protein sequence ID" value="SVA77848.1"/>
    <property type="molecule type" value="Genomic_DNA"/>
</dbReference>
<name>A0A381YLB1_9ZZZZ</name>
<dbReference type="CDD" id="cd06343">
    <property type="entry name" value="PBP1_ABC_ligand_binding-like"/>
    <property type="match status" value="1"/>
</dbReference>
<evidence type="ECO:0000259" key="2">
    <source>
        <dbReference type="Pfam" id="PF13458"/>
    </source>
</evidence>
<dbReference type="SUPFAM" id="SSF53822">
    <property type="entry name" value="Periplasmic binding protein-like I"/>
    <property type="match status" value="1"/>
</dbReference>
<accession>A0A381YLB1</accession>
<proteinExistence type="predicted"/>
<reference evidence="3" key="1">
    <citation type="submission" date="2018-05" db="EMBL/GenBank/DDBJ databases">
        <authorList>
            <person name="Lanie J.A."/>
            <person name="Ng W.-L."/>
            <person name="Kazmierczak K.M."/>
            <person name="Andrzejewski T.M."/>
            <person name="Davidsen T.M."/>
            <person name="Wayne K.J."/>
            <person name="Tettelin H."/>
            <person name="Glass J.I."/>
            <person name="Rusch D."/>
            <person name="Podicherti R."/>
            <person name="Tsui H.-C.T."/>
            <person name="Winkler M.E."/>
        </authorList>
    </citation>
    <scope>NUCLEOTIDE SEQUENCE</scope>
</reference>
<organism evidence="3">
    <name type="scientific">marine metagenome</name>
    <dbReference type="NCBI Taxonomy" id="408172"/>
    <lineage>
        <taxon>unclassified sequences</taxon>
        <taxon>metagenomes</taxon>
        <taxon>ecological metagenomes</taxon>
    </lineage>
</organism>
<sequence length="397" mass="43526">MSMLKRLILLTTIFGLVSCGGESETENTQSIPTNRGVNDTEVVLGVYTDLSGPTAIWGVGATNAARMRFDEVNANGGVHGRQIRYVVEDTSYQVPKAMSAANKLVNRDDVLAILMGVGTPLNNAIMPMLFENGVLNLFPISGGRQMVEPFHPLKFTQRGIYYNEVRAAVKYFVESKGRTTPCVIYQDTDYGLEILEGATDQAEAMGLSIAEVSAHKPTDSEFTAAILRLKSASCDFVLMGTIHHDTILVLEAARKMGWEGVDWIGNNAVYAQVIAEQESGQGFYSFVHMARLYADDEMSPQVKAWWDRYIELYGEEPGLPAMEGYRGADLTVLALEKAGPNLTTDSLAKAVESITDYTDIFGYPVSFGPEKHSGATESILSQVQEGRWVTLEQAISY</sequence>
<evidence type="ECO:0000256" key="1">
    <source>
        <dbReference type="ARBA" id="ARBA00022729"/>
    </source>
</evidence>
<feature type="domain" description="Leucine-binding protein" evidence="2">
    <location>
        <begin position="42"/>
        <end position="385"/>
    </location>
</feature>
<evidence type="ECO:0000313" key="3">
    <source>
        <dbReference type="EMBL" id="SVA77848.1"/>
    </source>
</evidence>
<dbReference type="PROSITE" id="PS51257">
    <property type="entry name" value="PROKAR_LIPOPROTEIN"/>
    <property type="match status" value="1"/>
</dbReference>
<dbReference type="Gene3D" id="3.40.50.2300">
    <property type="match status" value="2"/>
</dbReference>
<gene>
    <name evidence="3" type="ORF">METZ01_LOCUS130702</name>
</gene>
<protein>
    <recommendedName>
        <fullName evidence="2">Leucine-binding protein domain-containing protein</fullName>
    </recommendedName>
</protein>
<dbReference type="AlphaFoldDB" id="A0A381YLB1"/>
<dbReference type="InterPro" id="IPR028081">
    <property type="entry name" value="Leu-bd"/>
</dbReference>
<keyword evidence="1" id="KW-0732">Signal</keyword>
<dbReference type="PANTHER" id="PTHR47235:SF1">
    <property type="entry name" value="BLR6548 PROTEIN"/>
    <property type="match status" value="1"/>
</dbReference>
<dbReference type="PANTHER" id="PTHR47235">
    <property type="entry name" value="BLR6548 PROTEIN"/>
    <property type="match status" value="1"/>
</dbReference>
<dbReference type="Pfam" id="PF13458">
    <property type="entry name" value="Peripla_BP_6"/>
    <property type="match status" value="1"/>
</dbReference>